<proteinExistence type="inferred from homology"/>
<dbReference type="RefSeq" id="WP_288184084.1">
    <property type="nucleotide sequence ID" value="NZ_LT608335.1"/>
</dbReference>
<dbReference type="InterPro" id="IPR011606">
    <property type="entry name" value="Brnchd-chn_aa_trnsp_permease"/>
</dbReference>
<evidence type="ECO:0000256" key="5">
    <source>
        <dbReference type="ARBA" id="ARBA00022692"/>
    </source>
</evidence>
<dbReference type="GO" id="GO:0005886">
    <property type="term" value="C:plasma membrane"/>
    <property type="evidence" value="ECO:0007669"/>
    <property type="project" value="UniProtKB-SubCell"/>
</dbReference>
<dbReference type="GO" id="GO:1903785">
    <property type="term" value="P:L-valine transmembrane transport"/>
    <property type="evidence" value="ECO:0007669"/>
    <property type="project" value="TreeGrafter"/>
</dbReference>
<keyword evidence="3" id="KW-0813">Transport</keyword>
<gene>
    <name evidence="9" type="ORF">KL86SPO_31067</name>
</gene>
<evidence type="ECO:0000256" key="4">
    <source>
        <dbReference type="ARBA" id="ARBA00022475"/>
    </source>
</evidence>
<organism evidence="9">
    <name type="scientific">uncultured Sporomusa sp</name>
    <dbReference type="NCBI Taxonomy" id="307249"/>
    <lineage>
        <taxon>Bacteria</taxon>
        <taxon>Bacillati</taxon>
        <taxon>Bacillota</taxon>
        <taxon>Negativicutes</taxon>
        <taxon>Selenomonadales</taxon>
        <taxon>Sporomusaceae</taxon>
        <taxon>Sporomusa</taxon>
        <taxon>environmental samples</taxon>
    </lineage>
</organism>
<evidence type="ECO:0000256" key="8">
    <source>
        <dbReference type="SAM" id="Phobius"/>
    </source>
</evidence>
<keyword evidence="4" id="KW-1003">Cell membrane</keyword>
<comment type="similarity">
    <text evidence="2">Belongs to the AzlC family.</text>
</comment>
<evidence type="ECO:0000256" key="7">
    <source>
        <dbReference type="ARBA" id="ARBA00023136"/>
    </source>
</evidence>
<dbReference type="AlphaFoldDB" id="A0A212LU02"/>
<evidence type="ECO:0000256" key="1">
    <source>
        <dbReference type="ARBA" id="ARBA00004651"/>
    </source>
</evidence>
<feature type="transmembrane region" description="Helical" evidence="8">
    <location>
        <begin position="181"/>
        <end position="198"/>
    </location>
</feature>
<feature type="transmembrane region" description="Helical" evidence="8">
    <location>
        <begin position="44"/>
        <end position="76"/>
    </location>
</feature>
<feature type="transmembrane region" description="Helical" evidence="8">
    <location>
        <begin position="133"/>
        <end position="151"/>
    </location>
</feature>
<dbReference type="PANTHER" id="PTHR34979">
    <property type="entry name" value="INNER MEMBRANE PROTEIN YGAZ"/>
    <property type="match status" value="1"/>
</dbReference>
<protein>
    <submittedName>
        <fullName evidence="9">AzlC family protein</fullName>
    </submittedName>
</protein>
<comment type="subcellular location">
    <subcellularLocation>
        <location evidence="1">Cell membrane</location>
        <topology evidence="1">Multi-pass membrane protein</topology>
    </subcellularLocation>
</comment>
<dbReference type="Pfam" id="PF03591">
    <property type="entry name" value="AzlC"/>
    <property type="match status" value="1"/>
</dbReference>
<accession>A0A212LU02</accession>
<feature type="transmembrane region" description="Helical" evidence="8">
    <location>
        <begin position="157"/>
        <end position="174"/>
    </location>
</feature>
<feature type="transmembrane region" description="Helical" evidence="8">
    <location>
        <begin position="204"/>
        <end position="220"/>
    </location>
</feature>
<keyword evidence="7 8" id="KW-0472">Membrane</keyword>
<feature type="transmembrane region" description="Helical" evidence="8">
    <location>
        <begin position="12"/>
        <end position="32"/>
    </location>
</feature>
<name>A0A212LU02_9FIRM</name>
<dbReference type="PANTHER" id="PTHR34979:SF1">
    <property type="entry name" value="INNER MEMBRANE PROTEIN YGAZ"/>
    <property type="match status" value="1"/>
</dbReference>
<evidence type="ECO:0000256" key="6">
    <source>
        <dbReference type="ARBA" id="ARBA00022989"/>
    </source>
</evidence>
<reference evidence="9" key="1">
    <citation type="submission" date="2016-08" db="EMBL/GenBank/DDBJ databases">
        <authorList>
            <person name="Seilhamer J.J."/>
        </authorList>
    </citation>
    <scope>NUCLEOTIDE SEQUENCE</scope>
    <source>
        <strain evidence="9">86</strain>
    </source>
</reference>
<dbReference type="EMBL" id="FMJE01000003">
    <property type="protein sequence ID" value="SCM80889.1"/>
    <property type="molecule type" value="Genomic_DNA"/>
</dbReference>
<evidence type="ECO:0000256" key="2">
    <source>
        <dbReference type="ARBA" id="ARBA00010735"/>
    </source>
</evidence>
<keyword evidence="5 8" id="KW-0812">Transmembrane</keyword>
<evidence type="ECO:0000313" key="9">
    <source>
        <dbReference type="EMBL" id="SCM80889.1"/>
    </source>
</evidence>
<keyword evidence="6 8" id="KW-1133">Transmembrane helix</keyword>
<sequence length="228" mass="24059">MRDYMQGARDSIPIMLGVMPFGITCGVMGLAAGLTPAETILMSLLVFAGAAQFICITMLGAGITGWGLIVFTTLLINLRHLLMGASLAPQLLKLPLARQILLAFALTDESYAITTNRTVQAGYSANYQMGSSWALYFTWALSTIAGVLVGSYIPDPLAWGLDFAMPAVFLAMLVPRLNNPVSVAVCLVAAVTAVVGAAYLPGKWYIIAACVSASIVGGLLEKEENHAV</sequence>
<evidence type="ECO:0000256" key="3">
    <source>
        <dbReference type="ARBA" id="ARBA00022448"/>
    </source>
</evidence>